<feature type="site" description="Important for catalysis" evidence="14">
    <location>
        <position position="142"/>
    </location>
</feature>
<evidence type="ECO:0000256" key="1">
    <source>
        <dbReference type="ARBA" id="ARBA00000624"/>
    </source>
</evidence>
<dbReference type="GO" id="GO:0000287">
    <property type="term" value="F:magnesium ion binding"/>
    <property type="evidence" value="ECO:0007669"/>
    <property type="project" value="InterPro"/>
</dbReference>
<evidence type="ECO:0000256" key="13">
    <source>
        <dbReference type="ARBA" id="ARBA00023304"/>
    </source>
</evidence>
<feature type="binding site" evidence="14">
    <location>
        <position position="244"/>
    </location>
    <ligand>
        <name>Mg(2+)</name>
        <dbReference type="ChEBI" id="CHEBI:18420"/>
    </ligand>
</feature>
<keyword evidence="12 14" id="KW-0464">Manganese</keyword>
<dbReference type="InterPro" id="IPR024084">
    <property type="entry name" value="IsoPropMal-DH-like_dom"/>
</dbReference>
<dbReference type="GO" id="GO:0051287">
    <property type="term" value="F:NAD binding"/>
    <property type="evidence" value="ECO:0007669"/>
    <property type="project" value="InterPro"/>
</dbReference>
<sequence>MDKKIAVLPGDGVGPEVVEQGVKVLEAIADRFQHKFTLHYLDVGAAAIEKFGTPLPSNTLEVCQRCDAILFGAVGDPKYTHLTPGQDRPEQGILQLRKKLGLFANIRPVRTIPSLLHLSPLKKEKIKNVDFVIYRELTGGVYFGTRGRNEDGSAYDVTTYHAREIERIARMAFKQALKRKGKVTLVDKANVMETSRLWRETVCKIGQQYPSIQLDFLYADNAAMQMILNPRDFDVILADNLFGDILSDEAGAITGSIGLLPSASVGDGTPLFEPIHGSFPRAAGEDIANPMATILSVAMMMDHFKLYEEASVIRHKVRHALEKGIGTAELHLDTVYSCSQMGDMIAHLITDHYELPHSNSVMGERVATII</sequence>
<evidence type="ECO:0000313" key="18">
    <source>
        <dbReference type="Proteomes" id="UP000008461"/>
    </source>
</evidence>
<dbReference type="Gene3D" id="3.40.718.10">
    <property type="entry name" value="Isopropylmalate Dehydrogenase"/>
    <property type="match status" value="1"/>
</dbReference>
<evidence type="ECO:0000256" key="4">
    <source>
        <dbReference type="ARBA" id="ARBA00008319"/>
    </source>
</evidence>
<evidence type="ECO:0000256" key="6">
    <source>
        <dbReference type="ARBA" id="ARBA00022430"/>
    </source>
</evidence>
<evidence type="ECO:0000256" key="10">
    <source>
        <dbReference type="ARBA" id="ARBA00023002"/>
    </source>
</evidence>
<keyword evidence="18" id="KW-1185">Reference proteome</keyword>
<proteinExistence type="inferred from homology"/>
<gene>
    <name evidence="14" type="primary">leuB</name>
    <name evidence="17" type="ordered locus">Halhy_5951</name>
</gene>
<dbReference type="SUPFAM" id="SSF53659">
    <property type="entry name" value="Isocitrate/Isopropylmalate dehydrogenase-like"/>
    <property type="match status" value="1"/>
</dbReference>
<evidence type="ECO:0000256" key="12">
    <source>
        <dbReference type="ARBA" id="ARBA00023211"/>
    </source>
</evidence>
<comment type="pathway">
    <text evidence="3 14 15">Amino-acid biosynthesis; L-leucine biosynthesis; L-leucine from 3-methyl-2-oxobutanoate: step 3/4.</text>
</comment>
<dbReference type="EMBL" id="CP002691">
    <property type="protein sequence ID" value="AEE53774.1"/>
    <property type="molecule type" value="Genomic_DNA"/>
</dbReference>
<evidence type="ECO:0000256" key="2">
    <source>
        <dbReference type="ARBA" id="ARBA00001936"/>
    </source>
</evidence>
<organism evidence="17 18">
    <name type="scientific">Haliscomenobacter hydrossis (strain ATCC 27775 / DSM 1100 / LMG 10767 / O)</name>
    <dbReference type="NCBI Taxonomy" id="760192"/>
    <lineage>
        <taxon>Bacteria</taxon>
        <taxon>Pseudomonadati</taxon>
        <taxon>Bacteroidota</taxon>
        <taxon>Saprospiria</taxon>
        <taxon>Saprospirales</taxon>
        <taxon>Haliscomenobacteraceae</taxon>
        <taxon>Haliscomenobacter</taxon>
    </lineage>
</organism>
<dbReference type="AlphaFoldDB" id="F4L0A1"/>
<feature type="binding site" evidence="14">
    <location>
        <position position="97"/>
    </location>
    <ligand>
        <name>substrate</name>
    </ligand>
</feature>
<keyword evidence="11 14" id="KW-0520">NAD</keyword>
<dbReference type="GO" id="GO:0003862">
    <property type="term" value="F:3-isopropylmalate dehydrogenase activity"/>
    <property type="evidence" value="ECO:0007669"/>
    <property type="project" value="UniProtKB-UniRule"/>
</dbReference>
<dbReference type="PANTHER" id="PTHR42979:SF1">
    <property type="entry name" value="3-ISOPROPYLMALATE DEHYDROGENASE"/>
    <property type="match status" value="1"/>
</dbReference>
<dbReference type="Proteomes" id="UP000008461">
    <property type="component" value="Chromosome"/>
</dbReference>
<feature type="binding site" evidence="14">
    <location>
        <position position="107"/>
    </location>
    <ligand>
        <name>substrate</name>
    </ligand>
</feature>
<accession>F4L0A1</accession>
<evidence type="ECO:0000256" key="14">
    <source>
        <dbReference type="HAMAP-Rule" id="MF_01033"/>
    </source>
</evidence>
<dbReference type="UniPathway" id="UPA00048">
    <property type="reaction ID" value="UER00072"/>
</dbReference>
<feature type="binding site" evidence="14">
    <location>
        <position position="248"/>
    </location>
    <ligand>
        <name>Mg(2+)</name>
        <dbReference type="ChEBI" id="CHEBI:18420"/>
    </ligand>
</feature>
<comment type="caution">
    <text evidence="14">Lacks conserved residue(s) required for the propagation of feature annotation.</text>
</comment>
<dbReference type="Pfam" id="PF00180">
    <property type="entry name" value="Iso_dh"/>
    <property type="match status" value="1"/>
</dbReference>
<dbReference type="KEGG" id="hhy:Halhy_5951"/>
<keyword evidence="10 14" id="KW-0560">Oxidoreductase</keyword>
<evidence type="ECO:0000256" key="8">
    <source>
        <dbReference type="ARBA" id="ARBA00022723"/>
    </source>
</evidence>
<feature type="binding site" evidence="14">
    <location>
        <position position="220"/>
    </location>
    <ligand>
        <name>Mg(2+)</name>
        <dbReference type="ChEBI" id="CHEBI:18420"/>
    </ligand>
</feature>
<dbReference type="PROSITE" id="PS00470">
    <property type="entry name" value="IDH_IMDH"/>
    <property type="match status" value="1"/>
</dbReference>
<feature type="binding site" evidence="14">
    <location>
        <position position="135"/>
    </location>
    <ligand>
        <name>substrate</name>
    </ligand>
</feature>
<dbReference type="HOGENOM" id="CLU_031953_0_3_10"/>
<keyword evidence="6 14" id="KW-0432">Leucine biosynthesis</keyword>
<comment type="subunit">
    <text evidence="5 14 15">Homodimer.</text>
</comment>
<comment type="similarity">
    <text evidence="4 14">Belongs to the isocitrate and isopropylmalate dehydrogenases family. LeuB type 1 subfamily.</text>
</comment>
<dbReference type="RefSeq" id="WP_013768302.1">
    <property type="nucleotide sequence ID" value="NC_015510.1"/>
</dbReference>
<evidence type="ECO:0000256" key="9">
    <source>
        <dbReference type="ARBA" id="ARBA00022842"/>
    </source>
</evidence>
<evidence type="ECO:0000256" key="3">
    <source>
        <dbReference type="ARBA" id="ARBA00004762"/>
    </source>
</evidence>
<evidence type="ECO:0000256" key="11">
    <source>
        <dbReference type="ARBA" id="ARBA00023027"/>
    </source>
</evidence>
<name>F4L0A1_HALH1</name>
<dbReference type="EC" id="1.1.1.85" evidence="14"/>
<dbReference type="eggNOG" id="COG0473">
    <property type="taxonomic scope" value="Bacteria"/>
</dbReference>
<comment type="function">
    <text evidence="14 15">Catalyzes the oxidation of 3-carboxy-2-hydroxy-4-methylpentanoate (3-isopropylmalate) to 3-carboxy-4-methyl-2-oxopentanoate. The product decarboxylates to 4-methyl-2 oxopentanoate.</text>
</comment>
<dbReference type="SMART" id="SM01329">
    <property type="entry name" value="Iso_dh"/>
    <property type="match status" value="1"/>
</dbReference>
<evidence type="ECO:0000256" key="5">
    <source>
        <dbReference type="ARBA" id="ARBA00011738"/>
    </source>
</evidence>
<dbReference type="HAMAP" id="MF_01033">
    <property type="entry name" value="LeuB_type1"/>
    <property type="match status" value="1"/>
</dbReference>
<evidence type="ECO:0000256" key="7">
    <source>
        <dbReference type="ARBA" id="ARBA00022605"/>
    </source>
</evidence>
<comment type="subcellular location">
    <subcellularLocation>
        <location evidence="14">Cytoplasm</location>
    </subcellularLocation>
</comment>
<evidence type="ECO:0000259" key="16">
    <source>
        <dbReference type="SMART" id="SM01329"/>
    </source>
</evidence>
<keyword evidence="7 14" id="KW-0028">Amino-acid biosynthesis</keyword>
<evidence type="ECO:0000313" key="17">
    <source>
        <dbReference type="EMBL" id="AEE53774.1"/>
    </source>
</evidence>
<comment type="cofactor">
    <cofactor evidence="2">
        <name>Mn(2+)</name>
        <dbReference type="ChEBI" id="CHEBI:29035"/>
    </cofactor>
</comment>
<protein>
    <recommendedName>
        <fullName evidence="14">3-isopropylmalate dehydrogenase</fullName>
        <ecNumber evidence="14">1.1.1.85</ecNumber>
    </recommendedName>
    <alternativeName>
        <fullName evidence="14">3-IPM-DH</fullName>
    </alternativeName>
    <alternativeName>
        <fullName evidence="14">Beta-IPM dehydrogenase</fullName>
        <shortName evidence="14">IMDH</shortName>
    </alternativeName>
</protein>
<dbReference type="GO" id="GO:0009098">
    <property type="term" value="P:L-leucine biosynthetic process"/>
    <property type="evidence" value="ECO:0007669"/>
    <property type="project" value="UniProtKB-UniRule"/>
</dbReference>
<keyword evidence="13 14" id="KW-0100">Branched-chain amino acid biosynthesis</keyword>
<evidence type="ECO:0000256" key="15">
    <source>
        <dbReference type="RuleBase" id="RU004445"/>
    </source>
</evidence>
<feature type="binding site" evidence="14">
    <location>
        <position position="220"/>
    </location>
    <ligand>
        <name>substrate</name>
    </ligand>
</feature>
<keyword evidence="8 14" id="KW-0479">Metal-binding</keyword>
<dbReference type="InterPro" id="IPR019818">
    <property type="entry name" value="IsoCit/isopropylmalate_DH_CS"/>
</dbReference>
<feature type="site" description="Important for catalysis" evidence="14">
    <location>
        <position position="188"/>
    </location>
</feature>
<dbReference type="FunFam" id="3.40.718.10:FF:000006">
    <property type="entry name" value="3-isopropylmalate dehydrogenase"/>
    <property type="match status" value="1"/>
</dbReference>
<reference key="2">
    <citation type="submission" date="2011-04" db="EMBL/GenBank/DDBJ databases">
        <title>Complete sequence of chromosome of Haliscomenobacter hydrossis DSM 1100.</title>
        <authorList>
            <consortium name="US DOE Joint Genome Institute (JGI-PGF)"/>
            <person name="Lucas S."/>
            <person name="Han J."/>
            <person name="Lapidus A."/>
            <person name="Bruce D."/>
            <person name="Goodwin L."/>
            <person name="Pitluck S."/>
            <person name="Peters L."/>
            <person name="Kyrpides N."/>
            <person name="Mavromatis K."/>
            <person name="Ivanova N."/>
            <person name="Ovchinnikova G."/>
            <person name="Pagani I."/>
            <person name="Daligault H."/>
            <person name="Detter J.C."/>
            <person name="Han C."/>
            <person name="Land M."/>
            <person name="Hauser L."/>
            <person name="Markowitz V."/>
            <person name="Cheng J.-F."/>
            <person name="Hugenholtz P."/>
            <person name="Woyke T."/>
            <person name="Wu D."/>
            <person name="Verbarg S."/>
            <person name="Frueling A."/>
            <person name="Brambilla E."/>
            <person name="Klenk H.-P."/>
            <person name="Eisen J.A."/>
        </authorList>
    </citation>
    <scope>NUCLEOTIDE SEQUENCE</scope>
    <source>
        <strain>DSM 1100</strain>
    </source>
</reference>
<dbReference type="InterPro" id="IPR004429">
    <property type="entry name" value="Isopropylmalate_DH"/>
</dbReference>
<dbReference type="GO" id="GO:0005829">
    <property type="term" value="C:cytosol"/>
    <property type="evidence" value="ECO:0007669"/>
    <property type="project" value="TreeGrafter"/>
</dbReference>
<comment type="catalytic activity">
    <reaction evidence="1 14 15">
        <text>(2R,3S)-3-isopropylmalate + NAD(+) = 4-methyl-2-oxopentanoate + CO2 + NADH</text>
        <dbReference type="Rhea" id="RHEA:32271"/>
        <dbReference type="ChEBI" id="CHEBI:16526"/>
        <dbReference type="ChEBI" id="CHEBI:17865"/>
        <dbReference type="ChEBI" id="CHEBI:35121"/>
        <dbReference type="ChEBI" id="CHEBI:57540"/>
        <dbReference type="ChEBI" id="CHEBI:57945"/>
        <dbReference type="EC" id="1.1.1.85"/>
    </reaction>
</comment>
<reference evidence="17 18" key="1">
    <citation type="journal article" date="2011" name="Stand. Genomic Sci.">
        <title>Complete genome sequence of Haliscomenobacter hydrossis type strain (O).</title>
        <authorList>
            <consortium name="US DOE Joint Genome Institute (JGI-PGF)"/>
            <person name="Daligault H."/>
            <person name="Lapidus A."/>
            <person name="Zeytun A."/>
            <person name="Nolan M."/>
            <person name="Lucas S."/>
            <person name="Del Rio T.G."/>
            <person name="Tice H."/>
            <person name="Cheng J.F."/>
            <person name="Tapia R."/>
            <person name="Han C."/>
            <person name="Goodwin L."/>
            <person name="Pitluck S."/>
            <person name="Liolios K."/>
            <person name="Pagani I."/>
            <person name="Ivanova N."/>
            <person name="Huntemann M."/>
            <person name="Mavromatis K."/>
            <person name="Mikhailova N."/>
            <person name="Pati A."/>
            <person name="Chen A."/>
            <person name="Palaniappan K."/>
            <person name="Land M."/>
            <person name="Hauser L."/>
            <person name="Brambilla E.M."/>
            <person name="Rohde M."/>
            <person name="Verbarg S."/>
            <person name="Goker M."/>
            <person name="Bristow J."/>
            <person name="Eisen J.A."/>
            <person name="Markowitz V."/>
            <person name="Hugenholtz P."/>
            <person name="Kyrpides N.C."/>
            <person name="Klenk H.P."/>
            <person name="Woyke T."/>
        </authorList>
    </citation>
    <scope>NUCLEOTIDE SEQUENCE [LARGE SCALE GENOMIC DNA]</scope>
    <source>
        <strain evidence="18">ATCC 27775 / DSM 1100 / LMG 10767 / O</strain>
    </source>
</reference>
<dbReference type="STRING" id="760192.Halhy_5951"/>
<dbReference type="PANTHER" id="PTHR42979">
    <property type="entry name" value="3-ISOPROPYLMALATE DEHYDROGENASE"/>
    <property type="match status" value="1"/>
</dbReference>
<keyword evidence="9 14" id="KW-0460">Magnesium</keyword>
<feature type="domain" description="Isopropylmalate dehydrogenase-like" evidence="16">
    <location>
        <begin position="4"/>
        <end position="345"/>
    </location>
</feature>
<keyword evidence="14" id="KW-0963">Cytoplasm</keyword>
<dbReference type="OrthoDB" id="9806254at2"/>
<dbReference type="NCBIfam" id="TIGR00169">
    <property type="entry name" value="leuB"/>
    <property type="match status" value="1"/>
</dbReference>
<comment type="cofactor">
    <cofactor evidence="14 15">
        <name>Mg(2+)</name>
        <dbReference type="ChEBI" id="CHEBI:18420"/>
    </cofactor>
    <cofactor evidence="14 15">
        <name>Mn(2+)</name>
        <dbReference type="ChEBI" id="CHEBI:29035"/>
    </cofactor>
    <text evidence="14 15">Binds 1 Mg(2+) or Mn(2+) ion per subunit.</text>
</comment>